<evidence type="ECO:0000313" key="1">
    <source>
        <dbReference type="EMBL" id="CUE74266.1"/>
    </source>
</evidence>
<keyword evidence="2" id="KW-1185">Reference proteome</keyword>
<dbReference type="InterPro" id="IPR011047">
    <property type="entry name" value="Quinoprotein_ADH-like_sf"/>
</dbReference>
<proteinExistence type="predicted"/>
<dbReference type="SUPFAM" id="SSF50998">
    <property type="entry name" value="Quinoprotein alcohol dehydrogenase-like"/>
    <property type="match status" value="1"/>
</dbReference>
<reference evidence="2" key="1">
    <citation type="submission" date="2015-09" db="EMBL/GenBank/DDBJ databases">
        <authorList>
            <consortium name="Pathogen Informatics"/>
        </authorList>
    </citation>
    <scope>NUCLEOTIDE SEQUENCE [LARGE SCALE GENOMIC DNA]</scope>
    <source>
        <strain evidence="2">Lake Konstanz</strain>
    </source>
</reference>
<dbReference type="AlphaFoldDB" id="A0A0S4IJ24"/>
<name>A0A0S4IJ24_BODSA</name>
<dbReference type="VEuPathDB" id="TriTrypDB:BSAL_55680"/>
<protein>
    <submittedName>
        <fullName evidence="1">GPI-anchored surface protein, putative</fullName>
    </submittedName>
</protein>
<gene>
    <name evidence="1" type="ORF">BSAL_55680</name>
</gene>
<dbReference type="EMBL" id="CYKH01000162">
    <property type="protein sequence ID" value="CUE74266.1"/>
    <property type="molecule type" value="Genomic_DNA"/>
</dbReference>
<evidence type="ECO:0000313" key="2">
    <source>
        <dbReference type="Proteomes" id="UP000051952"/>
    </source>
</evidence>
<organism evidence="1 2">
    <name type="scientific">Bodo saltans</name>
    <name type="common">Flagellated protozoan</name>
    <dbReference type="NCBI Taxonomy" id="75058"/>
    <lineage>
        <taxon>Eukaryota</taxon>
        <taxon>Discoba</taxon>
        <taxon>Euglenozoa</taxon>
        <taxon>Kinetoplastea</taxon>
        <taxon>Metakinetoplastina</taxon>
        <taxon>Eubodonida</taxon>
        <taxon>Bodonidae</taxon>
        <taxon>Bodo</taxon>
    </lineage>
</organism>
<accession>A0A0S4IJ24</accession>
<dbReference type="Proteomes" id="UP000051952">
    <property type="component" value="Unassembled WGS sequence"/>
</dbReference>
<sequence>MESCNRRQITICRMDHAVFYLSVVTVVLTSAGFVSAQPEITAPLMRMHTFASGQSPAVVATVVLGNFAFTADANVVWGLNLEVAVNEQTPFQDTLTGVTQMWSWCVDPSKVDTCRLHVIAGPTVVMYSLNESAVWRAAEFSLSNGGVFDIISQPSPSFALSPSPSYMFPVVVPYFGSSSGAIFVLGTNTSVIPNNLPQSTIYAFDVLNLSVVWSTDIDSDTSNFVTKSCGEYVWILTQNQSDTNGTPYTVVRKLDPETGTLVADWAYNTTLSSTIQNIGVGGGQFMVLDASGRLTFAFTNGTTITSGYRIPKECDRMPFSPMLLNSTWYAMCGTYVEMWDAVSITPLTPFVAPYGIHCGALRTRSSEFVFGTDSASLYIATDDGVQSFTNMPDVGVLSACTGIAFDATNDDVLYQSVNSYYGGLLLVISVSNRSVMSKAAASVSPFGPPATDRQRRQLVVANVNGYVLQSYAFTPMNSTSFSTSFWSRTTQTLQYAMNYNPTTETIYYLGALALYSISLNGTVSTLANFSQFLPSATPLTFVGSFLVFACNDNSFVYVFDTVTNEMSTLSGGFNIDPTAQPVVLPDSTKVVMFSTSDSVAAYVMDAANTSSYQVIAADSPRTINGAAFMTTFVGTMLVINTGGTSICGFNVTSLSNAVYPVPLFNTTVTNSNITSVISAPTAYQDSAAYFVAQVQYRSIAVFSVDAHGEVREVGLLPSQATTTPKLLVIQNSGPIPLMYMFGEYNVETYTLDGFKPVFSYQSPNVIIATSSPLQTPTFLEGGLICFYTTFAFTVLNASGEFVWSYRSTGAMPPVTDGVNIFFSDGQYVIGANAQSGAVSSLSSYGLGTLQGQVTLNTGTAVVIRKKDAETNRNTTLVVGATNACIVFANE</sequence>